<feature type="transmembrane region" description="Helical" evidence="1">
    <location>
        <begin position="23"/>
        <end position="42"/>
    </location>
</feature>
<name>F4ZUN6_9CLOS</name>
<sequence length="52" mass="6251">MVCHIFKFGFSLYFSFLEYCLDYMLIVCFLLSAYSMFCDYLFSLSINLLNIF</sequence>
<proteinExistence type="predicted"/>
<organism evidence="2">
    <name type="scientific">Sweet potato chlorotic stunt virus</name>
    <dbReference type="NCBI Taxonomy" id="81931"/>
    <lineage>
        <taxon>Viruses</taxon>
        <taxon>Riboviria</taxon>
        <taxon>Orthornavirae</taxon>
        <taxon>Kitrinoviricota</taxon>
        <taxon>Alsuviricetes</taxon>
        <taxon>Martellivirales</taxon>
        <taxon>Closteroviridae</taxon>
        <taxon>Crinivirus</taxon>
        <taxon>Crinivirus ipomeae</taxon>
    </lineage>
</organism>
<keyword evidence="1" id="KW-1133">Transmembrane helix</keyword>
<protein>
    <submittedName>
        <fullName evidence="2">p6</fullName>
    </submittedName>
</protein>
<reference evidence="2" key="1">
    <citation type="journal article" date="2011" name="Virus Res.">
        <title>Sequence characterization of a Peruvian isolate of Sweet potato chlorotic stunt virus: further variability and a model for p22 acquisition.</title>
        <authorList>
            <person name="Cuellar W.J."/>
            <person name="Cruzado R.K."/>
            <person name="Fuentes S."/>
            <person name="Untiveros M."/>
            <person name="Soto M."/>
            <person name="Kreuze J.F."/>
        </authorList>
    </citation>
    <scope>NUCLEOTIDE SEQUENCE</scope>
    <source>
        <strain evidence="2">EA</strain>
    </source>
</reference>
<keyword evidence="1" id="KW-0472">Membrane</keyword>
<keyword evidence="1" id="KW-0812">Transmembrane</keyword>
<evidence type="ECO:0000256" key="1">
    <source>
        <dbReference type="SAM" id="Phobius"/>
    </source>
</evidence>
<dbReference type="EMBL" id="HQ291260">
    <property type="protein sequence ID" value="AEA92660.1"/>
    <property type="molecule type" value="Genomic_RNA"/>
</dbReference>
<evidence type="ECO:0000313" key="2">
    <source>
        <dbReference type="EMBL" id="AEA92660.1"/>
    </source>
</evidence>
<accession>F4ZUN6</accession>